<proteinExistence type="predicted"/>
<dbReference type="RefSeq" id="WP_318955731.1">
    <property type="nucleotide sequence ID" value="NZ_CP137555.1"/>
</dbReference>
<evidence type="ECO:0008006" key="3">
    <source>
        <dbReference type="Google" id="ProtNLM"/>
    </source>
</evidence>
<sequence length="50" mass="5753">MPFWAQKLEKTNLYAKQISPRGGDLDCELRGDRVIMRGRAVTYLRGQISL</sequence>
<dbReference type="SUPFAM" id="SSF54506">
    <property type="entry name" value="Diaminopimelate epimerase-like"/>
    <property type="match status" value="1"/>
</dbReference>
<protein>
    <recommendedName>
        <fullName evidence="3">Phenazine biosynthesis-like protein</fullName>
    </recommendedName>
</protein>
<dbReference type="Gene3D" id="3.10.310.10">
    <property type="entry name" value="Diaminopimelate Epimerase, Chain A, domain 1"/>
    <property type="match status" value="1"/>
</dbReference>
<dbReference type="EMBL" id="CP137555">
    <property type="protein sequence ID" value="WOX07301.1"/>
    <property type="molecule type" value="Genomic_DNA"/>
</dbReference>
<dbReference type="KEGG" id="mpaf:R5R33_12050"/>
<evidence type="ECO:0000313" key="1">
    <source>
        <dbReference type="EMBL" id="WOX07301.1"/>
    </source>
</evidence>
<dbReference type="Proteomes" id="UP001302477">
    <property type="component" value="Chromosome"/>
</dbReference>
<name>A0AAU0N3E5_9GAMM</name>
<organism evidence="1 2">
    <name type="scientific">Microbulbifer pacificus</name>
    <dbReference type="NCBI Taxonomy" id="407164"/>
    <lineage>
        <taxon>Bacteria</taxon>
        <taxon>Pseudomonadati</taxon>
        <taxon>Pseudomonadota</taxon>
        <taxon>Gammaproteobacteria</taxon>
        <taxon>Cellvibrionales</taxon>
        <taxon>Microbulbiferaceae</taxon>
        <taxon>Microbulbifer</taxon>
    </lineage>
</organism>
<accession>A0AAU0N3E5</accession>
<dbReference type="AlphaFoldDB" id="A0AAU0N3E5"/>
<evidence type="ECO:0000313" key="2">
    <source>
        <dbReference type="Proteomes" id="UP001302477"/>
    </source>
</evidence>
<keyword evidence="2" id="KW-1185">Reference proteome</keyword>
<gene>
    <name evidence="1" type="ORF">R5R33_12050</name>
</gene>
<reference evidence="1 2" key="1">
    <citation type="submission" date="2023-10" db="EMBL/GenBank/DDBJ databases">
        <title>Description of Microbulbifer bruguierae sp. nov., isolated from the sediments of mangrove plant Bruguiera sexangula and comparative genomic analyses of the genus Microbulbifer.</title>
        <authorList>
            <person name="Long M."/>
        </authorList>
    </citation>
    <scope>NUCLEOTIDE SEQUENCE [LARGE SCALE GENOMIC DNA]</scope>
    <source>
        <strain evidence="1 2">SPO729</strain>
    </source>
</reference>